<evidence type="ECO:0000313" key="2">
    <source>
        <dbReference type="EMBL" id="KAL0572202.1"/>
    </source>
</evidence>
<comment type="caution">
    <text evidence="2">The sequence shown here is derived from an EMBL/GenBank/DDBJ whole genome shotgun (WGS) entry which is preliminary data.</text>
</comment>
<proteinExistence type="predicted"/>
<accession>A0ABR3FAA8</accession>
<dbReference type="EMBL" id="JBAHYK010000656">
    <property type="protein sequence ID" value="KAL0572202.1"/>
    <property type="molecule type" value="Genomic_DNA"/>
</dbReference>
<dbReference type="Proteomes" id="UP001465976">
    <property type="component" value="Unassembled WGS sequence"/>
</dbReference>
<feature type="compositionally biased region" description="Low complexity" evidence="1">
    <location>
        <begin position="332"/>
        <end position="367"/>
    </location>
</feature>
<feature type="compositionally biased region" description="Polar residues" evidence="1">
    <location>
        <begin position="398"/>
        <end position="416"/>
    </location>
</feature>
<organism evidence="2 3">
    <name type="scientific">Marasmius crinis-equi</name>
    <dbReference type="NCBI Taxonomy" id="585013"/>
    <lineage>
        <taxon>Eukaryota</taxon>
        <taxon>Fungi</taxon>
        <taxon>Dikarya</taxon>
        <taxon>Basidiomycota</taxon>
        <taxon>Agaricomycotina</taxon>
        <taxon>Agaricomycetes</taxon>
        <taxon>Agaricomycetidae</taxon>
        <taxon>Agaricales</taxon>
        <taxon>Marasmiineae</taxon>
        <taxon>Marasmiaceae</taxon>
        <taxon>Marasmius</taxon>
    </lineage>
</organism>
<feature type="compositionally biased region" description="Low complexity" evidence="1">
    <location>
        <begin position="382"/>
        <end position="397"/>
    </location>
</feature>
<feature type="compositionally biased region" description="Polar residues" evidence="1">
    <location>
        <begin position="147"/>
        <end position="173"/>
    </location>
</feature>
<evidence type="ECO:0000313" key="3">
    <source>
        <dbReference type="Proteomes" id="UP001465976"/>
    </source>
</evidence>
<feature type="region of interest" description="Disordered" evidence="1">
    <location>
        <begin position="286"/>
        <end position="441"/>
    </location>
</feature>
<feature type="compositionally biased region" description="Basic and acidic residues" evidence="1">
    <location>
        <begin position="114"/>
        <end position="127"/>
    </location>
</feature>
<feature type="compositionally biased region" description="Low complexity" evidence="1">
    <location>
        <begin position="286"/>
        <end position="310"/>
    </location>
</feature>
<feature type="region of interest" description="Disordered" evidence="1">
    <location>
        <begin position="109"/>
        <end position="215"/>
    </location>
</feature>
<name>A0ABR3FAA8_9AGAR</name>
<sequence length="479" mass="51708">MALAQRLNELAASHAQGLLNDDEYRLLRQDVFQRFSDTTIIPVETHYIPIESHVLPVAVNVGEPGYSLQVKRQVEFAPVSLPGDAKHPIHIPAKHYTVTASVASLFRRATGRKPSKETLRSDADAHSSARSIKRALVPHILSRKSSESNSLHSRTESTSSYARSRKTSISDSGFLSPPLSPTKPMHPPREASASKISITAPSSTMGDDIFEDGGLNTTKDIRQAVSDLEHEGRRLIDAFNDFERSTITRVYKDRPNDQRPPLSEMPVSGNWPSTPICPIGASVMNGRSVSGSSTGRSASSSKISLSLPRSNGLSTSTTPAFLHRNRSATMASRPSSSRSGGSSFLKPKSSLSSLTSTSPAETPPASFLSVGRAKGALRRKGSSSSLASAPNAPSSSLTRSVSMNRSTGHLPSNVRSNMRRPSISESASEGGGGGEGEIDPEVLDVRKRRIEVIGRYEARLEYLRARLKGAELHEKLLKR</sequence>
<keyword evidence="3" id="KW-1185">Reference proteome</keyword>
<reference evidence="2 3" key="1">
    <citation type="submission" date="2024-02" db="EMBL/GenBank/DDBJ databases">
        <title>A draft genome for the cacao thread blight pathogen Marasmius crinis-equi.</title>
        <authorList>
            <person name="Cohen S.P."/>
            <person name="Baruah I.K."/>
            <person name="Amoako-Attah I."/>
            <person name="Bukari Y."/>
            <person name="Meinhardt L.W."/>
            <person name="Bailey B.A."/>
        </authorList>
    </citation>
    <scope>NUCLEOTIDE SEQUENCE [LARGE SCALE GENOMIC DNA]</scope>
    <source>
        <strain evidence="2 3">GH-76</strain>
    </source>
</reference>
<evidence type="ECO:0000256" key="1">
    <source>
        <dbReference type="SAM" id="MobiDB-lite"/>
    </source>
</evidence>
<gene>
    <name evidence="2" type="ORF">V5O48_009757</name>
</gene>
<protein>
    <submittedName>
        <fullName evidence="2">Uncharacterized protein</fullName>
    </submittedName>
</protein>
<feature type="compositionally biased region" description="Polar residues" evidence="1">
    <location>
        <begin position="194"/>
        <end position="205"/>
    </location>
</feature>